<feature type="region of interest" description="Disordered" evidence="1">
    <location>
        <begin position="1"/>
        <end position="62"/>
    </location>
</feature>
<feature type="compositionally biased region" description="Low complexity" evidence="1">
    <location>
        <begin position="115"/>
        <end position="133"/>
    </location>
</feature>
<gene>
    <name evidence="3" type="ORF">SAMN06295900_106304</name>
</gene>
<evidence type="ECO:0000313" key="3">
    <source>
        <dbReference type="EMBL" id="SMF40147.1"/>
    </source>
</evidence>
<dbReference type="EMBL" id="FXAH01000006">
    <property type="protein sequence ID" value="SMF40147.1"/>
    <property type="molecule type" value="Genomic_DNA"/>
</dbReference>
<feature type="compositionally biased region" description="Basic and acidic residues" evidence="1">
    <location>
        <begin position="577"/>
        <end position="593"/>
    </location>
</feature>
<proteinExistence type="predicted"/>
<protein>
    <submittedName>
        <fullName evidence="3">Dermonecrotoxin of the Papain-like fold</fullName>
    </submittedName>
</protein>
<name>A0A1X7EUG1_TRICW</name>
<feature type="region of interest" description="Disordered" evidence="1">
    <location>
        <begin position="173"/>
        <end position="197"/>
    </location>
</feature>
<feature type="compositionally biased region" description="Basic and acidic residues" evidence="1">
    <location>
        <begin position="551"/>
        <end position="566"/>
    </location>
</feature>
<keyword evidence="4" id="KW-1185">Reference proteome</keyword>
<feature type="region of interest" description="Disordered" evidence="1">
    <location>
        <begin position="91"/>
        <end position="145"/>
    </location>
</feature>
<dbReference type="Gene3D" id="3.10.670.10">
    <property type="entry name" value="Secreted effector protein ssei"/>
    <property type="match status" value="1"/>
</dbReference>
<organism evidence="3 4">
    <name type="scientific">Trinickia caryophylli</name>
    <name type="common">Paraburkholderia caryophylli</name>
    <dbReference type="NCBI Taxonomy" id="28094"/>
    <lineage>
        <taxon>Bacteria</taxon>
        <taxon>Pseudomonadati</taxon>
        <taxon>Pseudomonadota</taxon>
        <taxon>Betaproteobacteria</taxon>
        <taxon>Burkholderiales</taxon>
        <taxon>Burkholderiaceae</taxon>
        <taxon>Trinickia</taxon>
    </lineage>
</organism>
<reference evidence="4" key="1">
    <citation type="submission" date="2017-04" db="EMBL/GenBank/DDBJ databases">
        <authorList>
            <person name="Varghese N."/>
            <person name="Submissions S."/>
        </authorList>
    </citation>
    <scope>NUCLEOTIDE SEQUENCE [LARGE SCALE GENOMIC DNA]</scope>
    <source>
        <strain evidence="4">Ballard 720</strain>
    </source>
</reference>
<dbReference type="AlphaFoldDB" id="A0A1X7EUG1"/>
<evidence type="ECO:0000313" key="4">
    <source>
        <dbReference type="Proteomes" id="UP000192911"/>
    </source>
</evidence>
<sequence length="830" mass="91490">MSRHANLKPPNSEKGTKSRGIHKTSKPAELDARRLANEQSGQWVRQYPRRIRHGRPPAAEPRQPTLLTTLILAMLISEYVVEAQQEMSLRRGLGMTSSEPGPREDGKSNKSAADAQSVAQAGSPPAAATTGGVPKPPAKFARSATTGMTAAEFERMASGAADEADALRAARIPRNARHDLRPGPGSHRTRPFLSGSDHSFLNKAASTVPTRRQLGKQLLRERGLDPHKMYTVTDRYPTGEDVPGGGESQVEHQMALIDILLDDQIVKAPVLFRTKPAELNDMPDLDALFEAEFDLHVEEAAVSAYHEAWHKLAAAGVHQADKSTIYSVYATDKHAREMTNMRQALGVFGRGDPGQPGTLGQILEVENGGARRFFAIVPGHRDMVISLPSDPDERDDWLKLNARLFFGDSFQRVASETDISLKPSKSNIGVKKALRRSTHEIIDEALSPLEALARGETDLEQLIHLFRDLTIPFYEVIRQLREGNYGTAVVYFGLELIPYVGAAGKRMVKVVSKGRKAWNKFGDARKLVSQVDDAENVKRLPGQQSHNLARNADEVSHSGGRHEGGMPDKPNAGGAAPRHDPKPDARRGGDGGHRRPQRQQQRQQARDAGGDEILDTPSESVRTFADGPPAPRSPQVEQDLTEITNLMNSDSVLQSHLAEPREKCAYVVGRVVSRLRSKGYQTRVRGMFLWSSPSHDVRYNMPNNHFVVLAKKGDGPEYAVDVTAGQFQKFGIDSAIIDTEEAWARKYSGATSAGVIKYKDFDNYRLANGEFGVWRAALPTDDLGEGISLLAAPAWYRNQKRTNSAQRLAGSSRRLKRRRYRLGRNRHGAS</sequence>
<feature type="compositionally biased region" description="Basic and acidic residues" evidence="1">
    <location>
        <begin position="26"/>
        <end position="36"/>
    </location>
</feature>
<evidence type="ECO:0000259" key="2">
    <source>
        <dbReference type="Pfam" id="PF15645"/>
    </source>
</evidence>
<dbReference type="GeneID" id="95550683"/>
<dbReference type="RefSeq" id="WP_085227978.1">
    <property type="nucleotide sequence ID" value="NZ_BSQD01000006.1"/>
</dbReference>
<accession>A0A1X7EUG1</accession>
<dbReference type="Pfam" id="PF15645">
    <property type="entry name" value="Tox-PLDMTX"/>
    <property type="match status" value="1"/>
</dbReference>
<feature type="region of interest" description="Disordered" evidence="1">
    <location>
        <begin position="534"/>
        <end position="636"/>
    </location>
</feature>
<dbReference type="OrthoDB" id="8454323at2"/>
<dbReference type="Proteomes" id="UP000192911">
    <property type="component" value="Unassembled WGS sequence"/>
</dbReference>
<evidence type="ECO:0000256" key="1">
    <source>
        <dbReference type="SAM" id="MobiDB-lite"/>
    </source>
</evidence>
<dbReference type="InterPro" id="IPR028907">
    <property type="entry name" value="Tox-PLDMTX_dom"/>
</dbReference>
<feature type="domain" description="Tox-PLDMTX" evidence="2">
    <location>
        <begin position="660"/>
        <end position="768"/>
    </location>
</feature>